<dbReference type="EMBL" id="RIBY02000380">
    <property type="protein sequence ID" value="KAH9843354.1"/>
    <property type="molecule type" value="Genomic_DNA"/>
</dbReference>
<proteinExistence type="predicted"/>
<gene>
    <name evidence="1" type="ORF">Tdes44962_MAKER07482</name>
</gene>
<organism evidence="1 2">
    <name type="scientific">Teratosphaeria destructans</name>
    <dbReference type="NCBI Taxonomy" id="418781"/>
    <lineage>
        <taxon>Eukaryota</taxon>
        <taxon>Fungi</taxon>
        <taxon>Dikarya</taxon>
        <taxon>Ascomycota</taxon>
        <taxon>Pezizomycotina</taxon>
        <taxon>Dothideomycetes</taxon>
        <taxon>Dothideomycetidae</taxon>
        <taxon>Mycosphaerellales</taxon>
        <taxon>Teratosphaeriaceae</taxon>
        <taxon>Teratosphaeria</taxon>
    </lineage>
</organism>
<evidence type="ECO:0000313" key="1">
    <source>
        <dbReference type="EMBL" id="KAH9843354.1"/>
    </source>
</evidence>
<dbReference type="PANTHER" id="PTHR36124:SF4">
    <property type="entry name" value="ER-BOUND OXYGENASE MPAB_MPAB'_RUBBER OXYGENASE CATALYTIC DOMAIN-CONTAINING PROTEIN"/>
    <property type="match status" value="1"/>
</dbReference>
<keyword evidence="2" id="KW-1185">Reference proteome</keyword>
<evidence type="ECO:0000313" key="2">
    <source>
        <dbReference type="Proteomes" id="UP001138500"/>
    </source>
</evidence>
<reference evidence="1 2" key="1">
    <citation type="journal article" date="2018" name="IMA Fungus">
        <title>IMA Genome-F 10: Nine draft genome sequences of Claviceps purpurea s.lat., including C. arundinis, C. humidiphila, and C. cf. spartinae, pseudomolecules for the pitch canker pathogen Fusarium circinatum, draft genome of Davidsoniella eucalypti, Grosmannia galeiformis, Quambalaria eucalypti, and Teratosphaeria destructans.</title>
        <authorList>
            <person name="Wingfield B.D."/>
            <person name="Liu M."/>
            <person name="Nguyen H.D."/>
            <person name="Lane F.A."/>
            <person name="Morgan S.W."/>
            <person name="De Vos L."/>
            <person name="Wilken P.M."/>
            <person name="Duong T.A."/>
            <person name="Aylward J."/>
            <person name="Coetzee M.P."/>
            <person name="Dadej K."/>
            <person name="De Beer Z.W."/>
            <person name="Findlay W."/>
            <person name="Havenga M."/>
            <person name="Kolarik M."/>
            <person name="Menzies J.G."/>
            <person name="Naidoo K."/>
            <person name="Pochopski O."/>
            <person name="Shoukouhi P."/>
            <person name="Santana Q.C."/>
            <person name="Seifert K.A."/>
            <person name="Soal N."/>
            <person name="Steenkamp E.T."/>
            <person name="Tatham C.T."/>
            <person name="van der Nest M.A."/>
            <person name="Wingfield M.J."/>
        </authorList>
    </citation>
    <scope>NUCLEOTIDE SEQUENCE [LARGE SCALE GENOMIC DNA]</scope>
    <source>
        <strain evidence="1">CMW44962</strain>
    </source>
</reference>
<dbReference type="Proteomes" id="UP001138500">
    <property type="component" value="Unassembled WGS sequence"/>
</dbReference>
<dbReference type="InterPro" id="IPR046366">
    <property type="entry name" value="MPAB"/>
</dbReference>
<sequence>MMDFACRWLWTMCLIPPALSYLVIVRALRYKLRDAATKKIPSRPLFASMTLEDAFPIQLQLAELEFPTVFSGSVFFALFKTYGIPSISRLLTKTGQLSSSATASKRAADTGVILTEVVLHPPNSPRAIEGIARMNFLHDRYRKSGKITDDDMLYTLSLFLLEPIRWTKRFDWREVSDVERCAMGLYWRWMADAMDIPLDALGSAGKWKDGLDFLEDLETWSLRYEIDTMKPADCNETVAKHTIDIALHNLPKMLHRAIFDIVSSLLDLRLRTAMKFAEPASITVVMLDLLVDIRRMIVRHLFLPRPYFLRQRWFSDEPTIDGRYHFAQYIAHPWYIKPTWSKRIVGGAVPGDEGDKYCPHGYKIAELGPQNLCGKGDVEMDQTRRRLASGCPFRLAR</sequence>
<comment type="caution">
    <text evidence="1">The sequence shown here is derived from an EMBL/GenBank/DDBJ whole genome shotgun (WGS) entry which is preliminary data.</text>
</comment>
<reference evidence="1 2" key="2">
    <citation type="journal article" date="2021" name="Curr. Genet.">
        <title>Genetic response to nitrogen starvation in the aggressive Eucalyptus foliar pathogen Teratosphaeria destructans.</title>
        <authorList>
            <person name="Havenga M."/>
            <person name="Wingfield B.D."/>
            <person name="Wingfield M.J."/>
            <person name="Dreyer L.L."/>
            <person name="Roets F."/>
            <person name="Aylward J."/>
        </authorList>
    </citation>
    <scope>NUCLEOTIDE SEQUENCE [LARGE SCALE GENOMIC DNA]</scope>
    <source>
        <strain evidence="1">CMW44962</strain>
    </source>
</reference>
<protein>
    <submittedName>
        <fullName evidence="1">NAD(P)-binding protein</fullName>
    </submittedName>
</protein>
<dbReference type="PANTHER" id="PTHR36124">
    <property type="match status" value="1"/>
</dbReference>
<dbReference type="AlphaFoldDB" id="A0A9W7W657"/>
<dbReference type="GO" id="GO:0016491">
    <property type="term" value="F:oxidoreductase activity"/>
    <property type="evidence" value="ECO:0007669"/>
    <property type="project" value="InterPro"/>
</dbReference>
<name>A0A9W7W657_9PEZI</name>
<dbReference type="OrthoDB" id="545169at2759"/>
<accession>A0A9W7W657</accession>